<dbReference type="WBParaSite" id="PgR179_g010_t01">
    <property type="protein sequence ID" value="PgR179_g010_t01"/>
    <property type="gene ID" value="PgR179_g010"/>
</dbReference>
<name>A0A915CIH4_PARUN</name>
<dbReference type="Proteomes" id="UP000887569">
    <property type="component" value="Unplaced"/>
</dbReference>
<accession>A0A915CIH4</accession>
<evidence type="ECO:0000313" key="2">
    <source>
        <dbReference type="WBParaSite" id="PgR179_g010_t01"/>
    </source>
</evidence>
<sequence>MEMMMTQRGAVGGGSMDGVWPARKKSPTSRCARMKIVVEWLSRELNWSSGGEHDWRRATGDLRSVLVEFVCKIEPGDTCRGVLARVGTIVSVRGGGVNQRIGPGSLACGPDRAFEAVGRVTGDVSDRVWRPVTESPEKDLRESLKGLREWRWRPSTLCTLKDAVHGAVKVLNAVEKGRGVPVTWCEVFSMRCATIELYAPERKALARMELNVVQ</sequence>
<proteinExistence type="predicted"/>
<reference evidence="2" key="1">
    <citation type="submission" date="2022-11" db="UniProtKB">
        <authorList>
            <consortium name="WormBaseParasite"/>
        </authorList>
    </citation>
    <scope>IDENTIFICATION</scope>
</reference>
<evidence type="ECO:0000313" key="1">
    <source>
        <dbReference type="Proteomes" id="UP000887569"/>
    </source>
</evidence>
<organism evidence="1 2">
    <name type="scientific">Parascaris univalens</name>
    <name type="common">Nematode worm</name>
    <dbReference type="NCBI Taxonomy" id="6257"/>
    <lineage>
        <taxon>Eukaryota</taxon>
        <taxon>Metazoa</taxon>
        <taxon>Ecdysozoa</taxon>
        <taxon>Nematoda</taxon>
        <taxon>Chromadorea</taxon>
        <taxon>Rhabditida</taxon>
        <taxon>Spirurina</taxon>
        <taxon>Ascaridomorpha</taxon>
        <taxon>Ascaridoidea</taxon>
        <taxon>Ascarididae</taxon>
        <taxon>Parascaris</taxon>
    </lineage>
</organism>
<protein>
    <submittedName>
        <fullName evidence="2">Uncharacterized protein</fullName>
    </submittedName>
</protein>
<keyword evidence="1" id="KW-1185">Reference proteome</keyword>
<dbReference type="AlphaFoldDB" id="A0A915CIH4"/>